<evidence type="ECO:0000313" key="2">
    <source>
        <dbReference type="Proteomes" id="UP000297998"/>
    </source>
</evidence>
<dbReference type="EMBL" id="SRPE01000010">
    <property type="protein sequence ID" value="TGN24238.1"/>
    <property type="molecule type" value="Genomic_DNA"/>
</dbReference>
<dbReference type="AlphaFoldDB" id="A0A4Z1B1W5"/>
<protein>
    <submittedName>
        <fullName evidence="1">Uncharacterized protein</fullName>
    </submittedName>
</protein>
<accession>A0A4Z1B1W5</accession>
<evidence type="ECO:0000313" key="1">
    <source>
        <dbReference type="EMBL" id="TGN24238.1"/>
    </source>
</evidence>
<proteinExistence type="predicted"/>
<dbReference type="RefSeq" id="WP_135836308.1">
    <property type="nucleotide sequence ID" value="NZ_SRPE01000010.1"/>
</dbReference>
<dbReference type="OrthoDB" id="361945at2"/>
<comment type="caution">
    <text evidence="1">The sequence shown here is derived from an EMBL/GenBank/DDBJ whole genome shotgun (WGS) entry which is preliminary data.</text>
</comment>
<sequence length="216" mass="25546">MISTKQINSLPAPKKLQKICKAISVLDAILSQEWEYRYYSYNNKWSVNEEFFEIRNGEGDHILILFKQEDCIINGFAHELYDFEEKLPAKEKLTHEMPEIFNEFIFGEPVQSIGTTFCIWTTEQNKWKTGKLEHFEDGSDEFLEIFDGNPQTYIDWATEYFEESYIETGIPLETVKEIYNGKTLTKEMVLKIVEELEDWEQLEDDLKIIGYAYDLK</sequence>
<keyword evidence="2" id="KW-1185">Reference proteome</keyword>
<dbReference type="Proteomes" id="UP000297998">
    <property type="component" value="Unassembled WGS sequence"/>
</dbReference>
<gene>
    <name evidence="1" type="ORF">E4J94_13390</name>
</gene>
<reference evidence="1 2" key="1">
    <citation type="submission" date="2019-03" db="EMBL/GenBank/DDBJ databases">
        <title>Empedobacter tilapiae sp. nov., isolated from an intestine of Nile tilapia Oreochromis niloticus.</title>
        <authorList>
            <person name="Kim Y.-O."/>
            <person name="Yoon J.-H."/>
        </authorList>
    </citation>
    <scope>NUCLEOTIDE SEQUENCE [LARGE SCALE GENOMIC DNA]</scope>
    <source>
        <strain evidence="1 2">MRS2</strain>
    </source>
</reference>
<organism evidence="1 2">
    <name type="scientific">Empedobacter tilapiae</name>
    <dbReference type="NCBI Taxonomy" id="2491114"/>
    <lineage>
        <taxon>Bacteria</taxon>
        <taxon>Pseudomonadati</taxon>
        <taxon>Bacteroidota</taxon>
        <taxon>Flavobacteriia</taxon>
        <taxon>Flavobacteriales</taxon>
        <taxon>Weeksellaceae</taxon>
        <taxon>Empedobacter</taxon>
    </lineage>
</organism>
<name>A0A4Z1B1W5_9FLAO</name>